<sequence>MPGTQPSPSQGCLPGPDRPRSDADSDTVVDSEPDRVVSPSPSDFGSLRDRQKGVNYVTSSHWAAVLDSISDLRNHLAQEEDSVPQPLDLPPSKKQFPRPQLFYSHINNDTVASIVRSLPPRPTVDRLVSRYFNVVDIAPGVVHSGQFLQEIAMHMGYHRDASHFPSISPFAGEMRRRAWAMILQLDISVSTQLGLPRLVREQHTDTAKPRNLNDLDFDMNTPVLPESRPETEVTPTLYVLAKLRLLSVATKVADVATEPKPHSYSDIMNLDQEIHEARNALPEILKWNGLASSLNVSSQTMVQRIWLEVITQQLRIVLHKKFLEPSRTRHQFHHSRSTCLEAALKILELQRLVDEETQADGLMYQSRWRVSSAFNNDFLLATSVLCSYLQNYSALQKQKADSPTDDGIEAMDATKIREALKQSQEIWTRHCADSKEARKAVMALCHVLGDVERGSDAPSHHIRQHAPTQSFSSTTAMSHFPDFSQEFNFSTPFDATIDGLTWQTFSAEEWTRADDILQMDFSS</sequence>
<evidence type="ECO:0000256" key="7">
    <source>
        <dbReference type="SAM" id="MobiDB-lite"/>
    </source>
</evidence>
<evidence type="ECO:0000256" key="4">
    <source>
        <dbReference type="ARBA" id="ARBA00023125"/>
    </source>
</evidence>
<dbReference type="Proteomes" id="UP001397290">
    <property type="component" value="Unassembled WGS sequence"/>
</dbReference>
<keyword evidence="3" id="KW-0805">Transcription regulation</keyword>
<keyword evidence="5" id="KW-0804">Transcription</keyword>
<proteinExistence type="predicted"/>
<comment type="caution">
    <text evidence="9">The sequence shown here is derived from an EMBL/GenBank/DDBJ whole genome shotgun (WGS) entry which is preliminary data.</text>
</comment>
<dbReference type="GO" id="GO:0005634">
    <property type="term" value="C:nucleus"/>
    <property type="evidence" value="ECO:0007669"/>
    <property type="project" value="TreeGrafter"/>
</dbReference>
<name>A0AAW0S2D2_9HYPO</name>
<evidence type="ECO:0000313" key="10">
    <source>
        <dbReference type="Proteomes" id="UP001397290"/>
    </source>
</evidence>
<organism evidence="9 10">
    <name type="scientific">Beauveria asiatica</name>
    <dbReference type="NCBI Taxonomy" id="1069075"/>
    <lineage>
        <taxon>Eukaryota</taxon>
        <taxon>Fungi</taxon>
        <taxon>Dikarya</taxon>
        <taxon>Ascomycota</taxon>
        <taxon>Pezizomycotina</taxon>
        <taxon>Sordariomycetes</taxon>
        <taxon>Hypocreomycetidae</taxon>
        <taxon>Hypocreales</taxon>
        <taxon>Cordycipitaceae</taxon>
        <taxon>Beauveria</taxon>
    </lineage>
</organism>
<dbReference type="PANTHER" id="PTHR31944">
    <property type="entry name" value="HEME-RESPONSIVE ZINC FINGER TRANSCRIPTION FACTOR HAP1"/>
    <property type="match status" value="1"/>
</dbReference>
<evidence type="ECO:0000256" key="3">
    <source>
        <dbReference type="ARBA" id="ARBA00023015"/>
    </source>
</evidence>
<feature type="domain" description="Xylanolytic transcriptional activator regulatory" evidence="8">
    <location>
        <begin position="142"/>
        <end position="228"/>
    </location>
</feature>
<dbReference type="GO" id="GO:0008270">
    <property type="term" value="F:zinc ion binding"/>
    <property type="evidence" value="ECO:0007669"/>
    <property type="project" value="InterPro"/>
</dbReference>
<accession>A0AAW0S2D2</accession>
<dbReference type="GO" id="GO:0000978">
    <property type="term" value="F:RNA polymerase II cis-regulatory region sequence-specific DNA binding"/>
    <property type="evidence" value="ECO:0007669"/>
    <property type="project" value="TreeGrafter"/>
</dbReference>
<gene>
    <name evidence="9" type="ORF">G3M48_000683</name>
</gene>
<keyword evidence="1" id="KW-0479">Metal-binding</keyword>
<dbReference type="InterPro" id="IPR051430">
    <property type="entry name" value="Fungal_TF_Env_Response"/>
</dbReference>
<evidence type="ECO:0000256" key="1">
    <source>
        <dbReference type="ARBA" id="ARBA00022723"/>
    </source>
</evidence>
<keyword evidence="4" id="KW-0238">DNA-binding</keyword>
<dbReference type="GO" id="GO:0001228">
    <property type="term" value="F:DNA-binding transcription activator activity, RNA polymerase II-specific"/>
    <property type="evidence" value="ECO:0007669"/>
    <property type="project" value="TreeGrafter"/>
</dbReference>
<keyword evidence="2" id="KW-0862">Zinc</keyword>
<dbReference type="CDD" id="cd12148">
    <property type="entry name" value="fungal_TF_MHR"/>
    <property type="match status" value="1"/>
</dbReference>
<dbReference type="EMBL" id="JAAHCF010000116">
    <property type="protein sequence ID" value="KAK8147941.1"/>
    <property type="molecule type" value="Genomic_DNA"/>
</dbReference>
<reference evidence="9 10" key="1">
    <citation type="submission" date="2020-02" db="EMBL/GenBank/DDBJ databases">
        <title>Comparative genomics of the hypocrealean fungal genus Beauvera.</title>
        <authorList>
            <person name="Showalter D.N."/>
            <person name="Bushley K.E."/>
            <person name="Rehner S.A."/>
        </authorList>
    </citation>
    <scope>NUCLEOTIDE SEQUENCE [LARGE SCALE GENOMIC DNA]</scope>
    <source>
        <strain evidence="9 10">ARSEF4384</strain>
    </source>
</reference>
<feature type="compositionally biased region" description="Polar residues" evidence="7">
    <location>
        <begin position="1"/>
        <end position="10"/>
    </location>
</feature>
<evidence type="ECO:0000259" key="8">
    <source>
        <dbReference type="Pfam" id="PF04082"/>
    </source>
</evidence>
<dbReference type="InterPro" id="IPR007219">
    <property type="entry name" value="XnlR_reg_dom"/>
</dbReference>
<evidence type="ECO:0000256" key="5">
    <source>
        <dbReference type="ARBA" id="ARBA00023163"/>
    </source>
</evidence>
<keyword evidence="6" id="KW-0539">Nucleus</keyword>
<dbReference type="AlphaFoldDB" id="A0AAW0S2D2"/>
<keyword evidence="10" id="KW-1185">Reference proteome</keyword>
<dbReference type="Pfam" id="PF04082">
    <property type="entry name" value="Fungal_trans"/>
    <property type="match status" value="1"/>
</dbReference>
<feature type="region of interest" description="Disordered" evidence="7">
    <location>
        <begin position="1"/>
        <end position="48"/>
    </location>
</feature>
<evidence type="ECO:0000313" key="9">
    <source>
        <dbReference type="EMBL" id="KAK8147941.1"/>
    </source>
</evidence>
<evidence type="ECO:0000256" key="6">
    <source>
        <dbReference type="ARBA" id="ARBA00023242"/>
    </source>
</evidence>
<dbReference type="GO" id="GO:0006351">
    <property type="term" value="P:DNA-templated transcription"/>
    <property type="evidence" value="ECO:0007669"/>
    <property type="project" value="InterPro"/>
</dbReference>
<protein>
    <recommendedName>
        <fullName evidence="8">Xylanolytic transcriptional activator regulatory domain-containing protein</fullName>
    </recommendedName>
</protein>
<dbReference type="PANTHER" id="PTHR31944:SF131">
    <property type="entry name" value="HEME-RESPONSIVE ZINC FINGER TRANSCRIPTION FACTOR HAP1"/>
    <property type="match status" value="1"/>
</dbReference>
<evidence type="ECO:0000256" key="2">
    <source>
        <dbReference type="ARBA" id="ARBA00022833"/>
    </source>
</evidence>